<dbReference type="InterPro" id="IPR020449">
    <property type="entry name" value="Tscrpt_reg_AraC-type_HTH"/>
</dbReference>
<gene>
    <name evidence="5" type="ordered locus">RPA0878</name>
</gene>
<feature type="domain" description="HTH araC/xylS-type" evidence="4">
    <location>
        <begin position="26"/>
        <end position="124"/>
    </location>
</feature>
<dbReference type="InterPro" id="IPR009057">
    <property type="entry name" value="Homeodomain-like_sf"/>
</dbReference>
<evidence type="ECO:0000313" key="5">
    <source>
        <dbReference type="EMBL" id="CAE26322.1"/>
    </source>
</evidence>
<dbReference type="PANTHER" id="PTHR40055:SF1">
    <property type="entry name" value="TRANSCRIPTIONAL REGULATOR YGIV-RELATED"/>
    <property type="match status" value="1"/>
</dbReference>
<dbReference type="SUPFAM" id="SSF46689">
    <property type="entry name" value="Homeodomain-like"/>
    <property type="match status" value="2"/>
</dbReference>
<dbReference type="Pfam" id="PF12833">
    <property type="entry name" value="HTH_18"/>
    <property type="match status" value="1"/>
</dbReference>
<evidence type="ECO:0000256" key="1">
    <source>
        <dbReference type="ARBA" id="ARBA00023015"/>
    </source>
</evidence>
<dbReference type="Pfam" id="PF06445">
    <property type="entry name" value="GyrI-like"/>
    <property type="match status" value="1"/>
</dbReference>
<evidence type="ECO:0000259" key="4">
    <source>
        <dbReference type="PROSITE" id="PS01124"/>
    </source>
</evidence>
<dbReference type="InterPro" id="IPR010499">
    <property type="entry name" value="AraC_E-bd"/>
</dbReference>
<dbReference type="GO" id="GO:0043565">
    <property type="term" value="F:sequence-specific DNA binding"/>
    <property type="evidence" value="ECO:0007669"/>
    <property type="project" value="InterPro"/>
</dbReference>
<dbReference type="PROSITE" id="PS01124">
    <property type="entry name" value="HTH_ARAC_FAMILY_2"/>
    <property type="match status" value="1"/>
</dbReference>
<dbReference type="eggNOG" id="COG3449">
    <property type="taxonomic scope" value="Bacteria"/>
</dbReference>
<sequence>MSLRDSNCRARGPMIMTRTNYQDRLDRVTSYIHDNLDGELDFDRIAEVASLSPYHWHRIYHACRGETAVATTRRLRLQRASVSLAQTDDPIAQIATKAGYASPAAFTRAFADAYGLPPATYRERGSHADFRPGQLATQQGGWSIEIQRFDAIPAFAIRHDGPYIEIGKAFGMLFGQLAARGALPERIEMIAVYLDDPTAVPLERLRSFAALAAPGGKDLDPPVERIEIAGGDYAVLRHKGPYADMSAAYNWLFGTWLPQSDREADDRPVVEKYLNSPQDTKPSDLLTDLCLPLRSIAPSPD</sequence>
<dbReference type="PANTHER" id="PTHR40055">
    <property type="entry name" value="TRANSCRIPTIONAL REGULATOR YGIV-RELATED"/>
    <property type="match status" value="1"/>
</dbReference>
<accession>Q6NBF0</accession>
<keyword evidence="1" id="KW-0805">Transcription regulation</keyword>
<proteinExistence type="predicted"/>
<dbReference type="PRINTS" id="PR00032">
    <property type="entry name" value="HTHARAC"/>
</dbReference>
<dbReference type="PhylomeDB" id="Q6NBF0"/>
<evidence type="ECO:0000256" key="2">
    <source>
        <dbReference type="ARBA" id="ARBA00023125"/>
    </source>
</evidence>
<protein>
    <submittedName>
        <fullName evidence="5">Transcriptional regulator, AraC type possible DNA gyrase inhibitor</fullName>
    </submittedName>
</protein>
<dbReference type="InterPro" id="IPR050908">
    <property type="entry name" value="SmbC-like"/>
</dbReference>
<evidence type="ECO:0000256" key="3">
    <source>
        <dbReference type="ARBA" id="ARBA00023163"/>
    </source>
</evidence>
<keyword evidence="2" id="KW-0238">DNA-binding</keyword>
<organism evidence="5">
    <name type="scientific">Rhodopseudomonas palustris (strain ATCC BAA-98 / CGA009)</name>
    <dbReference type="NCBI Taxonomy" id="258594"/>
    <lineage>
        <taxon>Bacteria</taxon>
        <taxon>Pseudomonadati</taxon>
        <taxon>Pseudomonadota</taxon>
        <taxon>Alphaproteobacteria</taxon>
        <taxon>Hyphomicrobiales</taxon>
        <taxon>Nitrobacteraceae</taxon>
        <taxon>Rhodopseudomonas</taxon>
    </lineage>
</organism>
<dbReference type="SUPFAM" id="SSF55136">
    <property type="entry name" value="Probable bacterial effector-binding domain"/>
    <property type="match status" value="1"/>
</dbReference>
<dbReference type="InterPro" id="IPR029442">
    <property type="entry name" value="GyrI-like"/>
</dbReference>
<dbReference type="SMART" id="SM00871">
    <property type="entry name" value="AraC_E_bind"/>
    <property type="match status" value="1"/>
</dbReference>
<name>Q6NBF0_RHOPA</name>
<dbReference type="HOGENOM" id="CLU_000445_81_1_5"/>
<dbReference type="InterPro" id="IPR011256">
    <property type="entry name" value="Reg_factor_effector_dom_sf"/>
</dbReference>
<dbReference type="STRING" id="258594.RPA0878"/>
<dbReference type="AlphaFoldDB" id="Q6NBF0"/>
<keyword evidence="3" id="KW-0804">Transcription</keyword>
<dbReference type="SMART" id="SM00342">
    <property type="entry name" value="HTH_ARAC"/>
    <property type="match status" value="1"/>
</dbReference>
<reference evidence="5" key="1">
    <citation type="journal article" date="2004" name="Nat. Biotechnol.">
        <title>Complete genome sequence of the metabolically versatile photosynthetic bacterium Rhodopseudomonas palustris.</title>
        <authorList>
            <person name="Larimer F.W."/>
            <person name="Chain P."/>
            <person name="Hauser L."/>
            <person name="Lamerdin J."/>
            <person name="Malfatti S."/>
            <person name="Do L."/>
            <person name="Land M.L."/>
            <person name="Pelletier D.A."/>
            <person name="Beatty J.T."/>
            <person name="Lang A.S."/>
            <person name="Tabita F.R."/>
            <person name="Gibson J.L."/>
            <person name="Hanson T.E."/>
            <person name="Bobst C."/>
            <person name="Torres J.L."/>
            <person name="Peres C."/>
            <person name="Harrison F.H."/>
            <person name="Gibson J."/>
            <person name="Harwood C.S."/>
        </authorList>
    </citation>
    <scope>NUCLEOTIDE SEQUENCE [LARGE SCALE GENOMIC DNA]</scope>
    <source>
        <strain evidence="5">CGA009</strain>
    </source>
</reference>
<dbReference type="Gene3D" id="3.20.80.10">
    <property type="entry name" value="Regulatory factor, effector binding domain"/>
    <property type="match status" value="1"/>
</dbReference>
<dbReference type="Gene3D" id="1.10.10.60">
    <property type="entry name" value="Homeodomain-like"/>
    <property type="match status" value="2"/>
</dbReference>
<dbReference type="GO" id="GO:0003700">
    <property type="term" value="F:DNA-binding transcription factor activity"/>
    <property type="evidence" value="ECO:0007669"/>
    <property type="project" value="InterPro"/>
</dbReference>
<dbReference type="InterPro" id="IPR018060">
    <property type="entry name" value="HTH_AraC"/>
</dbReference>
<dbReference type="PROSITE" id="PS00041">
    <property type="entry name" value="HTH_ARAC_FAMILY_1"/>
    <property type="match status" value="1"/>
</dbReference>
<dbReference type="InterPro" id="IPR018062">
    <property type="entry name" value="HTH_AraC-typ_CS"/>
</dbReference>
<dbReference type="eggNOG" id="COG4977">
    <property type="taxonomic scope" value="Bacteria"/>
</dbReference>
<dbReference type="EMBL" id="BX572595">
    <property type="protein sequence ID" value="CAE26322.1"/>
    <property type="molecule type" value="Genomic_DNA"/>
</dbReference>